<comment type="subunit">
    <text evidence="5">Monomer.</text>
</comment>
<evidence type="ECO:0000256" key="9">
    <source>
        <dbReference type="ARBA" id="ARBA00022764"/>
    </source>
</evidence>
<gene>
    <name evidence="14" type="primary">bla</name>
    <name evidence="14" type="ORF">QNI19_25485</name>
</gene>
<proteinExistence type="inferred from homology"/>
<reference evidence="14 15" key="1">
    <citation type="submission" date="2023-05" db="EMBL/GenBank/DDBJ databases">
        <authorList>
            <person name="Zhang X."/>
        </authorList>
    </citation>
    <scope>NUCLEOTIDE SEQUENCE [LARGE SCALE GENOMIC DNA]</scope>
    <source>
        <strain evidence="14 15">DM2B3-1</strain>
    </source>
</reference>
<dbReference type="NCBIfam" id="NF033088">
    <property type="entry name" value="bla_subclass_B1"/>
    <property type="match status" value="1"/>
</dbReference>
<evidence type="ECO:0000259" key="13">
    <source>
        <dbReference type="SMART" id="SM00849"/>
    </source>
</evidence>
<evidence type="ECO:0000256" key="12">
    <source>
        <dbReference type="ARBA" id="ARBA00023251"/>
    </source>
</evidence>
<keyword evidence="15" id="KW-1185">Reference proteome</keyword>
<dbReference type="InterPro" id="IPR036866">
    <property type="entry name" value="RibonucZ/Hydroxyglut_hydro"/>
</dbReference>
<evidence type="ECO:0000256" key="8">
    <source>
        <dbReference type="ARBA" id="ARBA00022729"/>
    </source>
</evidence>
<comment type="catalytic activity">
    <reaction evidence="1">
        <text>a beta-lactam + H2O = a substituted beta-amino acid</text>
        <dbReference type="Rhea" id="RHEA:20401"/>
        <dbReference type="ChEBI" id="CHEBI:15377"/>
        <dbReference type="ChEBI" id="CHEBI:35627"/>
        <dbReference type="ChEBI" id="CHEBI:140347"/>
        <dbReference type="EC" id="3.5.2.6"/>
    </reaction>
</comment>
<dbReference type="InterPro" id="IPR058199">
    <property type="entry name" value="BlaB//VIM/IMP-1"/>
</dbReference>
<keyword evidence="10 14" id="KW-0378">Hydrolase</keyword>
<dbReference type="RefSeq" id="WP_314001023.1">
    <property type="nucleotide sequence ID" value="NZ_JASJOT010000021.1"/>
</dbReference>
<dbReference type="InterPro" id="IPR001279">
    <property type="entry name" value="Metallo-B-lactamas"/>
</dbReference>
<dbReference type="NCBIfam" id="NF012229">
    <property type="entry name" value="bla_class_B_core"/>
    <property type="match status" value="1"/>
</dbReference>
<evidence type="ECO:0000313" key="15">
    <source>
        <dbReference type="Proteomes" id="UP001228581"/>
    </source>
</evidence>
<evidence type="ECO:0000256" key="2">
    <source>
        <dbReference type="ARBA" id="ARBA00001947"/>
    </source>
</evidence>
<comment type="similarity">
    <text evidence="4">Belongs to the metallo-beta-lactamase superfamily. Class-B beta-lactamase family.</text>
</comment>
<dbReference type="GO" id="GO:0008800">
    <property type="term" value="F:beta-lactamase activity"/>
    <property type="evidence" value="ECO:0007669"/>
    <property type="project" value="UniProtKB-EC"/>
</dbReference>
<dbReference type="PROSITE" id="PS00744">
    <property type="entry name" value="BETA_LACTAMASE_B_2"/>
    <property type="match status" value="1"/>
</dbReference>
<feature type="domain" description="Metallo-beta-lactamase" evidence="13">
    <location>
        <begin position="59"/>
        <end position="228"/>
    </location>
</feature>
<sequence>MIKYIPGVVLTVCLLACHSTRVAKNSLSHTTETLIVQKVAKHVYQHTSFLNTESFGKVACNGMIVFDKKEAIVFDTPADTKSSEELIQWIEDSLNCKVKAIIPTHFHEDCLGGLEAFHKKGIPSYANNLTIQFARKQNVTLPQNGFDSQLELKVGNRKVMTEFLGEGHTRDNVIGYFPDEKIMFGGCLIKEVGAGKGNLADANVNDWSQTVIKVKAKYPDTQITIPGHGKSGGTELLDYTIKLFEKK</sequence>
<dbReference type="EC" id="3.5.2.6" evidence="6"/>
<keyword evidence="7" id="KW-0479">Metal-binding</keyword>
<evidence type="ECO:0000256" key="11">
    <source>
        <dbReference type="ARBA" id="ARBA00022833"/>
    </source>
</evidence>
<dbReference type="EMBL" id="JASJOT010000021">
    <property type="protein sequence ID" value="MDJ1496315.1"/>
    <property type="molecule type" value="Genomic_DNA"/>
</dbReference>
<organism evidence="14 15">
    <name type="scientific">Xanthocytophaga flava</name>
    <dbReference type="NCBI Taxonomy" id="3048013"/>
    <lineage>
        <taxon>Bacteria</taxon>
        <taxon>Pseudomonadati</taxon>
        <taxon>Bacteroidota</taxon>
        <taxon>Cytophagia</taxon>
        <taxon>Cytophagales</taxon>
        <taxon>Rhodocytophagaceae</taxon>
        <taxon>Xanthocytophaga</taxon>
    </lineage>
</organism>
<accession>A0ABT7CRF3</accession>
<comment type="cofactor">
    <cofactor evidence="2">
        <name>Zn(2+)</name>
        <dbReference type="ChEBI" id="CHEBI:29105"/>
    </cofactor>
</comment>
<dbReference type="SMART" id="SM00849">
    <property type="entry name" value="Lactamase_B"/>
    <property type="match status" value="1"/>
</dbReference>
<dbReference type="Pfam" id="PF00753">
    <property type="entry name" value="Lactamase_B"/>
    <property type="match status" value="1"/>
</dbReference>
<evidence type="ECO:0000256" key="4">
    <source>
        <dbReference type="ARBA" id="ARBA00005250"/>
    </source>
</evidence>
<comment type="subcellular location">
    <subcellularLocation>
        <location evidence="3">Periplasm</location>
    </subcellularLocation>
</comment>
<keyword evidence="8" id="KW-0732">Signal</keyword>
<keyword evidence="11" id="KW-0862">Zinc</keyword>
<dbReference type="CDD" id="cd16302">
    <property type="entry name" value="CcrA-like_MBL-B1"/>
    <property type="match status" value="1"/>
</dbReference>
<dbReference type="SUPFAM" id="SSF56281">
    <property type="entry name" value="Metallo-hydrolase/oxidoreductase"/>
    <property type="match status" value="1"/>
</dbReference>
<dbReference type="Proteomes" id="UP001228581">
    <property type="component" value="Unassembled WGS sequence"/>
</dbReference>
<evidence type="ECO:0000256" key="10">
    <source>
        <dbReference type="ARBA" id="ARBA00022801"/>
    </source>
</evidence>
<protein>
    <recommendedName>
        <fullName evidence="6">beta-lactamase</fullName>
        <ecNumber evidence="6">3.5.2.6</ecNumber>
    </recommendedName>
</protein>
<evidence type="ECO:0000256" key="1">
    <source>
        <dbReference type="ARBA" id="ARBA00001526"/>
    </source>
</evidence>
<comment type="caution">
    <text evidence="14">The sequence shown here is derived from an EMBL/GenBank/DDBJ whole genome shotgun (WGS) entry which is preliminary data.</text>
</comment>
<dbReference type="PANTHER" id="PTHR42951">
    <property type="entry name" value="METALLO-BETA-LACTAMASE DOMAIN-CONTAINING"/>
    <property type="match status" value="1"/>
</dbReference>
<evidence type="ECO:0000256" key="7">
    <source>
        <dbReference type="ARBA" id="ARBA00022723"/>
    </source>
</evidence>
<dbReference type="Gene3D" id="3.60.15.10">
    <property type="entry name" value="Ribonuclease Z/Hydroxyacylglutathione hydrolase-like"/>
    <property type="match status" value="1"/>
</dbReference>
<dbReference type="PANTHER" id="PTHR42951:SF4">
    <property type="entry name" value="ACYL-COENZYME A THIOESTERASE MBLAC2"/>
    <property type="match status" value="1"/>
</dbReference>
<evidence type="ECO:0000256" key="3">
    <source>
        <dbReference type="ARBA" id="ARBA00004418"/>
    </source>
</evidence>
<dbReference type="InterPro" id="IPR050855">
    <property type="entry name" value="NDM-1-like"/>
</dbReference>
<dbReference type="InterPro" id="IPR001018">
    <property type="entry name" value="Beta-lactamase_class-B_CS"/>
</dbReference>
<evidence type="ECO:0000313" key="14">
    <source>
        <dbReference type="EMBL" id="MDJ1496315.1"/>
    </source>
</evidence>
<evidence type="ECO:0000256" key="5">
    <source>
        <dbReference type="ARBA" id="ARBA00011245"/>
    </source>
</evidence>
<keyword evidence="12" id="KW-0046">Antibiotic resistance</keyword>
<name>A0ABT7CRF3_9BACT</name>
<evidence type="ECO:0000256" key="6">
    <source>
        <dbReference type="ARBA" id="ARBA00012865"/>
    </source>
</evidence>
<keyword evidence="9" id="KW-0574">Periplasm</keyword>